<evidence type="ECO:0000256" key="1">
    <source>
        <dbReference type="ARBA" id="ARBA00001966"/>
    </source>
</evidence>
<reference evidence="4" key="1">
    <citation type="submission" date="2022-06" db="EMBL/GenBank/DDBJ databases">
        <title>Natrinema sp. a new haloarchaeum isolate from saline soil.</title>
        <authorList>
            <person name="Strakova D."/>
            <person name="Galisteo C."/>
            <person name="Sanchez-Porro C."/>
            <person name="Ventosa A."/>
        </authorList>
    </citation>
    <scope>NUCLEOTIDE SEQUENCE</scope>
    <source>
        <strain evidence="4">S1CR25-10</strain>
    </source>
</reference>
<dbReference type="InterPro" id="IPR050712">
    <property type="entry name" value="NAD(P)H-dep_reductase"/>
</dbReference>
<comment type="caution">
    <text evidence="4">The sequence shown here is derived from an EMBL/GenBank/DDBJ whole genome shotgun (WGS) entry which is preliminary data.</text>
</comment>
<accession>A0A9Q4L5T9</accession>
<proteinExistence type="inferred from homology"/>
<organism evidence="4 5">
    <name type="scientific">Natrinema salsiterrestre</name>
    <dbReference type="NCBI Taxonomy" id="2950540"/>
    <lineage>
        <taxon>Archaea</taxon>
        <taxon>Methanobacteriati</taxon>
        <taxon>Methanobacteriota</taxon>
        <taxon>Stenosarchaea group</taxon>
        <taxon>Halobacteria</taxon>
        <taxon>Halobacteriales</taxon>
        <taxon>Natrialbaceae</taxon>
        <taxon>Natrinema</taxon>
    </lineage>
</organism>
<dbReference type="Pfam" id="PF03358">
    <property type="entry name" value="FMN_red"/>
    <property type="match status" value="1"/>
</dbReference>
<dbReference type="Gene3D" id="3.40.50.360">
    <property type="match status" value="1"/>
</dbReference>
<keyword evidence="5" id="KW-1185">Reference proteome</keyword>
<name>A0A9Q4L5T9_9EURY</name>
<comment type="cofactor">
    <cofactor evidence="1">
        <name>[4Fe-4S] cluster</name>
        <dbReference type="ChEBI" id="CHEBI:49883"/>
    </cofactor>
</comment>
<dbReference type="SUPFAM" id="SSF52218">
    <property type="entry name" value="Flavoproteins"/>
    <property type="match status" value="1"/>
</dbReference>
<dbReference type="GO" id="GO:0016491">
    <property type="term" value="F:oxidoreductase activity"/>
    <property type="evidence" value="ECO:0007669"/>
    <property type="project" value="InterPro"/>
</dbReference>
<evidence type="ECO:0000313" key="5">
    <source>
        <dbReference type="Proteomes" id="UP001154061"/>
    </source>
</evidence>
<evidence type="ECO:0000259" key="3">
    <source>
        <dbReference type="Pfam" id="PF03358"/>
    </source>
</evidence>
<evidence type="ECO:0000313" key="4">
    <source>
        <dbReference type="EMBL" id="MDF9747072.1"/>
    </source>
</evidence>
<gene>
    <name evidence="4" type="ORF">NDI89_15895</name>
</gene>
<protein>
    <submittedName>
        <fullName evidence="4">NAD(P)H-dependent oxidoreductase</fullName>
    </submittedName>
</protein>
<dbReference type="RefSeq" id="WP_277522857.1">
    <property type="nucleotide sequence ID" value="NZ_JAMQOT010000005.1"/>
</dbReference>
<dbReference type="PANTHER" id="PTHR30543">
    <property type="entry name" value="CHROMATE REDUCTASE"/>
    <property type="match status" value="1"/>
</dbReference>
<dbReference type="InterPro" id="IPR005025">
    <property type="entry name" value="FMN_Rdtase-like_dom"/>
</dbReference>
<evidence type="ECO:0000256" key="2">
    <source>
        <dbReference type="ARBA" id="ARBA00038292"/>
    </source>
</evidence>
<feature type="domain" description="NADPH-dependent FMN reductase-like" evidence="3">
    <location>
        <begin position="6"/>
        <end position="148"/>
    </location>
</feature>
<dbReference type="AlphaFoldDB" id="A0A9Q4L5T9"/>
<dbReference type="Proteomes" id="UP001154061">
    <property type="component" value="Unassembled WGS sequence"/>
</dbReference>
<dbReference type="GO" id="GO:0005829">
    <property type="term" value="C:cytosol"/>
    <property type="evidence" value="ECO:0007669"/>
    <property type="project" value="TreeGrafter"/>
</dbReference>
<dbReference type="EMBL" id="JAMQOT010000005">
    <property type="protein sequence ID" value="MDF9747072.1"/>
    <property type="molecule type" value="Genomic_DNA"/>
</dbReference>
<dbReference type="GO" id="GO:0010181">
    <property type="term" value="F:FMN binding"/>
    <property type="evidence" value="ECO:0007669"/>
    <property type="project" value="TreeGrafter"/>
</dbReference>
<dbReference type="PANTHER" id="PTHR30543:SF21">
    <property type="entry name" value="NAD(P)H-DEPENDENT FMN REDUCTASE LOT6"/>
    <property type="match status" value="1"/>
</dbReference>
<comment type="similarity">
    <text evidence="2">Belongs to the SsuE family. Isf subfamily.</text>
</comment>
<dbReference type="InterPro" id="IPR029039">
    <property type="entry name" value="Flavoprotein-like_sf"/>
</dbReference>
<sequence length="197" mass="21158">MSDDTPRVAALCGSLRDGSHTRTALEVALSAAADAGATTELLDLREYELPIFDADRDREAAGDAEELAERVREADTVILGSPMYHGSYASPLKTALDYCGFDEFEDTTVGLLAVSGGAFPVTALEHMRSVCRALNAWVIPHEAAIPNASSALEDGEFVDPKLEKRVRTLGRRAVQYATIEPDPDSFESDQNVGAEGK</sequence>